<reference evidence="16 17" key="1">
    <citation type="submission" date="2018-04" db="EMBL/GenBank/DDBJ databases">
        <authorList>
            <person name="Zhang X."/>
            <person name="Yuan J."/>
            <person name="Li F."/>
            <person name="Xiang J."/>
        </authorList>
    </citation>
    <scope>NUCLEOTIDE SEQUENCE [LARGE SCALE GENOMIC DNA]</scope>
    <source>
        <tissue evidence="16">Muscle</tissue>
    </source>
</reference>
<sequence>MENGAAAAASTRKRAGEQECRALGLPLAVLSPRCQSHVQGSLPTRRFSHTGPRGAEHAAEGDAQPPPPKKTIFSGIQPTGVLHLGNYFGAVRRWVELQEQGHNVIFSVVDLHSITLPQDPATLHSQILNMAASLIACGIDPARAVLFQQSRVSEHAQFNWVLGCLTTLARLGHLPQYKEKSASLKEVPLGLYVYPVLQAADILLYRATHVPVGEDQLQHIQLAAHLARVFNNKYGRTFRLPHSMVYDDATGRLRSLRQPTKKMSKSEADPRSRIELTDTPDQILEKLKKAVTDHTSAVYYDPEARPGVSNLMTMHNALTGLSYDEIRAQCEGKDTGQYKLLVADVVIEHLRPIRQELTRLLEDKAHLVGLLDLGAARAKAIAASTWAEVRRKVGLSE</sequence>
<reference evidence="16 17" key="2">
    <citation type="submission" date="2019-01" db="EMBL/GenBank/DDBJ databases">
        <title>The decoding of complex shrimp genome reveals the adaptation for benthos swimmer, frequently molting mechanism and breeding impact on genome.</title>
        <authorList>
            <person name="Sun Y."/>
            <person name="Gao Y."/>
            <person name="Yu Y."/>
        </authorList>
    </citation>
    <scope>NUCLEOTIDE SEQUENCE [LARGE SCALE GENOMIC DNA]</scope>
    <source>
        <tissue evidence="16">Muscle</tissue>
    </source>
</reference>
<dbReference type="InterPro" id="IPR002306">
    <property type="entry name" value="Trp-tRNA-ligase"/>
</dbReference>
<dbReference type="AlphaFoldDB" id="A0A423SWS3"/>
<dbReference type="NCBIfam" id="TIGR00233">
    <property type="entry name" value="trpS"/>
    <property type="match status" value="1"/>
</dbReference>
<keyword evidence="7 14" id="KW-0648">Protein biosynthesis</keyword>
<protein>
    <recommendedName>
        <fullName evidence="12">Tryptophan--tRNA ligase, mitochondrial</fullName>
        <ecNumber evidence="3">6.1.1.2</ecNumber>
    </recommendedName>
    <alternativeName>
        <fullName evidence="13">(Mt)TrpRS</fullName>
    </alternativeName>
    <alternativeName>
        <fullName evidence="9">Tryptophanyl-tRNA synthetase</fullName>
    </alternativeName>
</protein>
<dbReference type="Pfam" id="PF00579">
    <property type="entry name" value="tRNA-synt_1b"/>
    <property type="match status" value="1"/>
</dbReference>
<dbReference type="GO" id="GO:0005524">
    <property type="term" value="F:ATP binding"/>
    <property type="evidence" value="ECO:0007669"/>
    <property type="project" value="UniProtKB-KW"/>
</dbReference>
<dbReference type="EC" id="6.1.1.2" evidence="3"/>
<keyword evidence="8 14" id="KW-0030">Aminoacyl-tRNA synthetase</keyword>
<dbReference type="PANTHER" id="PTHR43766">
    <property type="entry name" value="TRYPTOPHAN--TRNA LIGASE, MITOCHONDRIAL"/>
    <property type="match status" value="1"/>
</dbReference>
<comment type="similarity">
    <text evidence="2 14">Belongs to the class-I aminoacyl-tRNA synthetase family.</text>
</comment>
<dbReference type="HAMAP" id="MF_00140_B">
    <property type="entry name" value="Trp_tRNA_synth_B"/>
    <property type="match status" value="1"/>
</dbReference>
<evidence type="ECO:0000313" key="16">
    <source>
        <dbReference type="EMBL" id="ROT68657.1"/>
    </source>
</evidence>
<comment type="caution">
    <text evidence="16">The sequence shown here is derived from an EMBL/GenBank/DDBJ whole genome shotgun (WGS) entry which is preliminary data.</text>
</comment>
<name>A0A423SWS3_PENVA</name>
<dbReference type="PRINTS" id="PR01039">
    <property type="entry name" value="TRNASYNTHTRP"/>
</dbReference>
<dbReference type="InterPro" id="IPR050203">
    <property type="entry name" value="Trp-tRNA_synthetase"/>
</dbReference>
<evidence type="ECO:0000256" key="6">
    <source>
        <dbReference type="ARBA" id="ARBA00022840"/>
    </source>
</evidence>
<dbReference type="Proteomes" id="UP000283509">
    <property type="component" value="Unassembled WGS sequence"/>
</dbReference>
<dbReference type="CDD" id="cd00806">
    <property type="entry name" value="TrpRS_core"/>
    <property type="match status" value="1"/>
</dbReference>
<evidence type="ECO:0000256" key="9">
    <source>
        <dbReference type="ARBA" id="ARBA00030268"/>
    </source>
</evidence>
<evidence type="ECO:0000256" key="11">
    <source>
        <dbReference type="ARBA" id="ARBA00059972"/>
    </source>
</evidence>
<gene>
    <name evidence="16" type="ORF">C7M84_013205</name>
</gene>
<dbReference type="OrthoDB" id="15808at2759"/>
<dbReference type="InterPro" id="IPR024109">
    <property type="entry name" value="Trp-tRNA-ligase_bac-type"/>
</dbReference>
<dbReference type="EMBL" id="QCYY01002649">
    <property type="protein sequence ID" value="ROT68657.1"/>
    <property type="molecule type" value="Genomic_DNA"/>
</dbReference>
<keyword evidence="6 14" id="KW-0067">ATP-binding</keyword>
<dbReference type="FunFam" id="1.10.240.10:FF:000002">
    <property type="entry name" value="Tryptophan--tRNA ligase"/>
    <property type="match status" value="1"/>
</dbReference>
<evidence type="ECO:0000256" key="2">
    <source>
        <dbReference type="ARBA" id="ARBA00005594"/>
    </source>
</evidence>
<keyword evidence="5 14" id="KW-0547">Nucleotide-binding</keyword>
<dbReference type="GO" id="GO:0005759">
    <property type="term" value="C:mitochondrial matrix"/>
    <property type="evidence" value="ECO:0007669"/>
    <property type="project" value="UniProtKB-SubCell"/>
</dbReference>
<proteinExistence type="inferred from homology"/>
<dbReference type="InterPro" id="IPR002305">
    <property type="entry name" value="aa-tRNA-synth_Ic"/>
</dbReference>
<evidence type="ECO:0000256" key="10">
    <source>
        <dbReference type="ARBA" id="ARBA00049929"/>
    </source>
</evidence>
<evidence type="ECO:0000256" key="12">
    <source>
        <dbReference type="ARBA" id="ARBA00069760"/>
    </source>
</evidence>
<comment type="catalytic activity">
    <reaction evidence="10">
        <text>tRNA(Trp) + L-tryptophan + ATP = L-tryptophyl-tRNA(Trp) + AMP + diphosphate + H(+)</text>
        <dbReference type="Rhea" id="RHEA:24080"/>
        <dbReference type="Rhea" id="RHEA-COMP:9671"/>
        <dbReference type="Rhea" id="RHEA-COMP:9705"/>
        <dbReference type="ChEBI" id="CHEBI:15378"/>
        <dbReference type="ChEBI" id="CHEBI:30616"/>
        <dbReference type="ChEBI" id="CHEBI:33019"/>
        <dbReference type="ChEBI" id="CHEBI:57912"/>
        <dbReference type="ChEBI" id="CHEBI:78442"/>
        <dbReference type="ChEBI" id="CHEBI:78535"/>
        <dbReference type="ChEBI" id="CHEBI:456215"/>
        <dbReference type="EC" id="6.1.1.2"/>
    </reaction>
</comment>
<evidence type="ECO:0000256" key="4">
    <source>
        <dbReference type="ARBA" id="ARBA00022598"/>
    </source>
</evidence>
<accession>A0A423SWS3</accession>
<dbReference type="FunFam" id="3.40.50.620:FF:000082">
    <property type="entry name" value="MSW1p Mitochondrial tryptophanyl-tRNA synthetase"/>
    <property type="match status" value="1"/>
</dbReference>
<dbReference type="SUPFAM" id="SSF52374">
    <property type="entry name" value="Nucleotidylyl transferase"/>
    <property type="match status" value="1"/>
</dbReference>
<evidence type="ECO:0000256" key="1">
    <source>
        <dbReference type="ARBA" id="ARBA00004305"/>
    </source>
</evidence>
<dbReference type="PANTHER" id="PTHR43766:SF1">
    <property type="entry name" value="TRYPTOPHAN--TRNA LIGASE, MITOCHONDRIAL"/>
    <property type="match status" value="1"/>
</dbReference>
<dbReference type="Gene3D" id="3.40.50.620">
    <property type="entry name" value="HUPs"/>
    <property type="match status" value="1"/>
</dbReference>
<evidence type="ECO:0000256" key="7">
    <source>
        <dbReference type="ARBA" id="ARBA00022917"/>
    </source>
</evidence>
<feature type="region of interest" description="Disordered" evidence="15">
    <location>
        <begin position="39"/>
        <end position="71"/>
    </location>
</feature>
<dbReference type="InterPro" id="IPR014729">
    <property type="entry name" value="Rossmann-like_a/b/a_fold"/>
</dbReference>
<keyword evidence="4 14" id="KW-0436">Ligase</keyword>
<organism evidence="16 17">
    <name type="scientific">Penaeus vannamei</name>
    <name type="common">Whiteleg shrimp</name>
    <name type="synonym">Litopenaeus vannamei</name>
    <dbReference type="NCBI Taxonomy" id="6689"/>
    <lineage>
        <taxon>Eukaryota</taxon>
        <taxon>Metazoa</taxon>
        <taxon>Ecdysozoa</taxon>
        <taxon>Arthropoda</taxon>
        <taxon>Crustacea</taxon>
        <taxon>Multicrustacea</taxon>
        <taxon>Malacostraca</taxon>
        <taxon>Eumalacostraca</taxon>
        <taxon>Eucarida</taxon>
        <taxon>Decapoda</taxon>
        <taxon>Dendrobranchiata</taxon>
        <taxon>Penaeoidea</taxon>
        <taxon>Penaeidae</taxon>
        <taxon>Penaeus</taxon>
    </lineage>
</organism>
<comment type="subcellular location">
    <subcellularLocation>
        <location evidence="1">Mitochondrion matrix</location>
    </subcellularLocation>
</comment>
<dbReference type="InterPro" id="IPR001412">
    <property type="entry name" value="aa-tRNA-synth_I_CS"/>
</dbReference>
<dbReference type="GO" id="GO:0004830">
    <property type="term" value="F:tryptophan-tRNA ligase activity"/>
    <property type="evidence" value="ECO:0007669"/>
    <property type="project" value="UniProtKB-EC"/>
</dbReference>
<dbReference type="GO" id="GO:0070183">
    <property type="term" value="P:mitochondrial tryptophanyl-tRNA aminoacylation"/>
    <property type="evidence" value="ECO:0007669"/>
    <property type="project" value="TreeGrafter"/>
</dbReference>
<keyword evidence="17" id="KW-1185">Reference proteome</keyword>
<evidence type="ECO:0000256" key="8">
    <source>
        <dbReference type="ARBA" id="ARBA00023146"/>
    </source>
</evidence>
<dbReference type="PROSITE" id="PS00178">
    <property type="entry name" value="AA_TRNA_LIGASE_I"/>
    <property type="match status" value="1"/>
</dbReference>
<dbReference type="Gene3D" id="1.10.240.10">
    <property type="entry name" value="Tyrosyl-Transfer RNA Synthetase"/>
    <property type="match status" value="1"/>
</dbReference>
<evidence type="ECO:0000256" key="3">
    <source>
        <dbReference type="ARBA" id="ARBA00013161"/>
    </source>
</evidence>
<evidence type="ECO:0000256" key="14">
    <source>
        <dbReference type="RuleBase" id="RU363036"/>
    </source>
</evidence>
<evidence type="ECO:0000256" key="5">
    <source>
        <dbReference type="ARBA" id="ARBA00022741"/>
    </source>
</evidence>
<comment type="function">
    <text evidence="11">Catalyzes the attachment of tryptophan to tRNA(Trp) in a two-step reaction: tryptophan is first activated by ATP to form Trp-AMP and then transferred to the acceptor end of tRNA(Trp).</text>
</comment>
<dbReference type="STRING" id="6689.A0A423SWS3"/>
<evidence type="ECO:0000256" key="15">
    <source>
        <dbReference type="SAM" id="MobiDB-lite"/>
    </source>
</evidence>
<evidence type="ECO:0000313" key="17">
    <source>
        <dbReference type="Proteomes" id="UP000283509"/>
    </source>
</evidence>
<evidence type="ECO:0000256" key="13">
    <source>
        <dbReference type="ARBA" id="ARBA00080951"/>
    </source>
</evidence>